<proteinExistence type="predicted"/>
<feature type="compositionally biased region" description="Basic and acidic residues" evidence="1">
    <location>
        <begin position="166"/>
        <end position="175"/>
    </location>
</feature>
<dbReference type="OrthoDB" id="5196680at2"/>
<feature type="region of interest" description="Disordered" evidence="1">
    <location>
        <begin position="155"/>
        <end position="175"/>
    </location>
</feature>
<keyword evidence="4" id="KW-1185">Reference proteome</keyword>
<dbReference type="InterPro" id="IPR021869">
    <property type="entry name" value="RNase_Zc3h12_NYN"/>
</dbReference>
<evidence type="ECO:0000259" key="2">
    <source>
        <dbReference type="Pfam" id="PF11977"/>
    </source>
</evidence>
<dbReference type="Gene3D" id="3.40.50.11980">
    <property type="match status" value="1"/>
</dbReference>
<accession>A0A2T7UNG2</accession>
<evidence type="ECO:0000313" key="3">
    <source>
        <dbReference type="EMBL" id="PVE46196.1"/>
    </source>
</evidence>
<comment type="caution">
    <text evidence="3">The sequence shown here is derived from an EMBL/GenBank/DDBJ whole genome shotgun (WGS) entry which is preliminary data.</text>
</comment>
<dbReference type="EMBL" id="QDDR01000010">
    <property type="protein sequence ID" value="PVE46196.1"/>
    <property type="molecule type" value="Genomic_DNA"/>
</dbReference>
<protein>
    <recommendedName>
        <fullName evidence="2">RNase NYN domain-containing protein</fullName>
    </recommendedName>
</protein>
<gene>
    <name evidence="3" type="ORF">DDE23_18055</name>
</gene>
<feature type="domain" description="RNase NYN" evidence="2">
    <location>
        <begin position="29"/>
        <end position="137"/>
    </location>
</feature>
<dbReference type="Proteomes" id="UP000244810">
    <property type="component" value="Unassembled WGS sequence"/>
</dbReference>
<sequence>MALLAVPVVIAALLVILWRRSRARSRLTWVVLDGSNVMHWKDNTPDLGPVRDVLRQLDARGYAACVIFDANAGYLLFNRYGRESDFSALLKIPQKRVMVVPKGTPADPYILTAARDLGALIVTNDRYRDWADSFPELRGDSPLIRGGYRGRSLWLDLPEPGQAPGRQDKTSRRAS</sequence>
<evidence type="ECO:0000256" key="1">
    <source>
        <dbReference type="SAM" id="MobiDB-lite"/>
    </source>
</evidence>
<evidence type="ECO:0000313" key="4">
    <source>
        <dbReference type="Proteomes" id="UP000244810"/>
    </source>
</evidence>
<name>A0A2T7UNG2_9RHOB</name>
<organism evidence="3 4">
    <name type="scientific">Pararhodobacter aggregans</name>
    <dbReference type="NCBI Taxonomy" id="404875"/>
    <lineage>
        <taxon>Bacteria</taxon>
        <taxon>Pseudomonadati</taxon>
        <taxon>Pseudomonadota</taxon>
        <taxon>Alphaproteobacteria</taxon>
        <taxon>Rhodobacterales</taxon>
        <taxon>Paracoccaceae</taxon>
        <taxon>Pararhodobacter</taxon>
    </lineage>
</organism>
<dbReference type="AlphaFoldDB" id="A0A2T7UNG2"/>
<dbReference type="Pfam" id="PF11977">
    <property type="entry name" value="RNase_Zc3h12a"/>
    <property type="match status" value="1"/>
</dbReference>
<reference evidence="3 4" key="1">
    <citation type="journal article" date="2011" name="Syst. Appl. Microbiol.">
        <title>Defluviimonas denitrificans gen. nov., sp. nov., and Pararhodobacter aggregans gen. nov., sp. nov., non-phototrophic Rhodobacteraceae from the biofilter of a marine aquaculture.</title>
        <authorList>
            <person name="Foesel B.U."/>
            <person name="Drake H.L."/>
            <person name="Schramm A."/>
        </authorList>
    </citation>
    <scope>NUCLEOTIDE SEQUENCE [LARGE SCALE GENOMIC DNA]</scope>
    <source>
        <strain evidence="3 4">D1-19</strain>
    </source>
</reference>